<evidence type="ECO:0000256" key="7">
    <source>
        <dbReference type="ARBA" id="ARBA00022697"/>
    </source>
</evidence>
<comment type="caution">
    <text evidence="14">The sequence shown here is derived from an EMBL/GenBank/DDBJ whole genome shotgun (WGS) entry which is preliminary data.</text>
</comment>
<comment type="similarity">
    <text evidence="3 11">Belongs to the homoserine dehydrogenase family.</text>
</comment>
<evidence type="ECO:0000256" key="8">
    <source>
        <dbReference type="ARBA" id="ARBA00023002"/>
    </source>
</evidence>
<dbReference type="Pfam" id="PF03447">
    <property type="entry name" value="NAD_binding_3"/>
    <property type="match status" value="1"/>
</dbReference>
<evidence type="ECO:0000256" key="9">
    <source>
        <dbReference type="ARBA" id="ARBA00023167"/>
    </source>
</evidence>
<protein>
    <recommendedName>
        <fullName evidence="5 10">Homoserine dehydrogenase</fullName>
        <ecNumber evidence="4 10">1.1.1.3</ecNumber>
    </recommendedName>
</protein>
<evidence type="ECO:0000259" key="12">
    <source>
        <dbReference type="Pfam" id="PF00742"/>
    </source>
</evidence>
<proteinExistence type="inferred from homology"/>
<keyword evidence="6 10" id="KW-0028">Amino-acid biosynthesis</keyword>
<dbReference type="Gene3D" id="3.30.360.10">
    <property type="entry name" value="Dihydrodipicolinate Reductase, domain 2"/>
    <property type="match status" value="1"/>
</dbReference>
<dbReference type="PANTHER" id="PTHR43331">
    <property type="entry name" value="HOMOSERINE DEHYDROGENASE"/>
    <property type="match status" value="1"/>
</dbReference>
<feature type="domain" description="Homoserine dehydrogenase catalytic" evidence="12">
    <location>
        <begin position="136"/>
        <end position="314"/>
    </location>
</feature>
<dbReference type="InterPro" id="IPR005106">
    <property type="entry name" value="Asp/hSer_DH_NAD-bd"/>
</dbReference>
<evidence type="ECO:0000259" key="13">
    <source>
        <dbReference type="Pfam" id="PF03447"/>
    </source>
</evidence>
<comment type="catalytic activity">
    <reaction evidence="10">
        <text>L-homoserine + NADP(+) = L-aspartate 4-semialdehyde + NADPH + H(+)</text>
        <dbReference type="Rhea" id="RHEA:15761"/>
        <dbReference type="ChEBI" id="CHEBI:15378"/>
        <dbReference type="ChEBI" id="CHEBI:57476"/>
        <dbReference type="ChEBI" id="CHEBI:57783"/>
        <dbReference type="ChEBI" id="CHEBI:58349"/>
        <dbReference type="ChEBI" id="CHEBI:537519"/>
        <dbReference type="EC" id="1.1.1.3"/>
    </reaction>
</comment>
<organism evidence="14 15">
    <name type="scientific">Siminovitchia fordii</name>
    <dbReference type="NCBI Taxonomy" id="254759"/>
    <lineage>
        <taxon>Bacteria</taxon>
        <taxon>Bacillati</taxon>
        <taxon>Bacillota</taxon>
        <taxon>Bacilli</taxon>
        <taxon>Bacillales</taxon>
        <taxon>Bacillaceae</taxon>
        <taxon>Siminovitchia</taxon>
    </lineage>
</organism>
<evidence type="ECO:0000256" key="6">
    <source>
        <dbReference type="ARBA" id="ARBA00022605"/>
    </source>
</evidence>
<dbReference type="Proteomes" id="UP000680279">
    <property type="component" value="Unassembled WGS sequence"/>
</dbReference>
<evidence type="ECO:0000256" key="11">
    <source>
        <dbReference type="RuleBase" id="RU004171"/>
    </source>
</evidence>
<keyword evidence="9 10" id="KW-0486">Methionine biosynthesis</keyword>
<dbReference type="RefSeq" id="WP_212962655.1">
    <property type="nucleotide sequence ID" value="NZ_BOQT01000004.1"/>
</dbReference>
<dbReference type="Pfam" id="PF00742">
    <property type="entry name" value="Homoserine_dh"/>
    <property type="match status" value="1"/>
</dbReference>
<comment type="pathway">
    <text evidence="2 10">Amino-acid biosynthesis; L-methionine biosynthesis via de novo pathway; L-homoserine from L-aspartate: step 3/3.</text>
</comment>
<keyword evidence="15" id="KW-1185">Reference proteome</keyword>
<comment type="pathway">
    <text evidence="1 10">Amino-acid biosynthesis; L-threonine biosynthesis; L-threonine from L-aspartate: step 3/5.</text>
</comment>
<dbReference type="EC" id="1.1.1.3" evidence="4 10"/>
<evidence type="ECO:0000256" key="4">
    <source>
        <dbReference type="ARBA" id="ARBA00013213"/>
    </source>
</evidence>
<dbReference type="InterPro" id="IPR001342">
    <property type="entry name" value="HDH_cat"/>
</dbReference>
<dbReference type="Gene3D" id="3.40.50.720">
    <property type="entry name" value="NAD(P)-binding Rossmann-like Domain"/>
    <property type="match status" value="1"/>
</dbReference>
<keyword evidence="8 10" id="KW-0560">Oxidoreductase</keyword>
<dbReference type="PANTHER" id="PTHR43331:SF1">
    <property type="entry name" value="HOMOSERINE DEHYDROGENASE"/>
    <property type="match status" value="1"/>
</dbReference>
<evidence type="ECO:0000256" key="10">
    <source>
        <dbReference type="RuleBase" id="RU000579"/>
    </source>
</evidence>
<dbReference type="SUPFAM" id="SSF55347">
    <property type="entry name" value="Glyceraldehyde-3-phosphate dehydrogenase-like, C-terminal domain"/>
    <property type="match status" value="1"/>
</dbReference>
<gene>
    <name evidence="14" type="ORF">J1TS3_16030</name>
</gene>
<name>A0ABQ4K3Z4_9BACI</name>
<keyword evidence="7 10" id="KW-0791">Threonine biosynthesis</keyword>
<accession>A0ABQ4K3Z4</accession>
<evidence type="ECO:0000313" key="14">
    <source>
        <dbReference type="EMBL" id="GIN20469.1"/>
    </source>
</evidence>
<dbReference type="InterPro" id="IPR036291">
    <property type="entry name" value="NAD(P)-bd_dom_sf"/>
</dbReference>
<keyword evidence="10" id="KW-0521">NADP</keyword>
<evidence type="ECO:0000256" key="3">
    <source>
        <dbReference type="ARBA" id="ARBA00006753"/>
    </source>
</evidence>
<evidence type="ECO:0000256" key="5">
    <source>
        <dbReference type="ARBA" id="ARBA00013376"/>
    </source>
</evidence>
<dbReference type="PROSITE" id="PS01042">
    <property type="entry name" value="HOMOSER_DHGENASE"/>
    <property type="match status" value="1"/>
</dbReference>
<evidence type="ECO:0000313" key="15">
    <source>
        <dbReference type="Proteomes" id="UP000680279"/>
    </source>
</evidence>
<evidence type="ECO:0000256" key="1">
    <source>
        <dbReference type="ARBA" id="ARBA00005056"/>
    </source>
</evidence>
<dbReference type="NCBIfam" id="NF004976">
    <property type="entry name" value="PRK06349.1"/>
    <property type="match status" value="1"/>
</dbReference>
<dbReference type="InterPro" id="IPR019811">
    <property type="entry name" value="HDH_CS"/>
</dbReference>
<dbReference type="SUPFAM" id="SSF51735">
    <property type="entry name" value="NAD(P)-binding Rossmann-fold domains"/>
    <property type="match status" value="1"/>
</dbReference>
<feature type="domain" description="Aspartate/homoserine dehydrogenase NAD-binding" evidence="13">
    <location>
        <begin position="10"/>
        <end position="127"/>
    </location>
</feature>
<sequence>MSALRIALLGYGTVGNGVYKTIQTHQEKLKRILGNDVKIVAILVKNIEKHLAPDSDVLLTDDFKEIITLDKLDVVIDAIVGKEPSFSYLQQAINKGCHVITANKEMFAHHGAELKQLAKEQGVTLGFEATVAGGIPIIQNLRQLLNVNNIQKVQGILNGTSNFILTKMREDGCSFETALKVAQENGYAEADPTNDIEGYDAFYKAMILSELAFGEKPDWEESIRIGIKPITPEQIKLFTSFGYRFKHIASIEKTAAGIIFSVKPVLVNETHPFYQIEGVQNAVSIDGDIVGNISLQGPGAGMFPTASAIIEDLVYINKYSFSPTFLDEQNGLGLKLSSTYWAIGGDMVSENLPPHIKIIDRLHPNVLLVEASEEDIYSIQSPDIYCYQVLGKVLIEEAALVD</sequence>
<dbReference type="EMBL" id="BOQT01000004">
    <property type="protein sequence ID" value="GIN20469.1"/>
    <property type="molecule type" value="Genomic_DNA"/>
</dbReference>
<reference evidence="14 15" key="1">
    <citation type="submission" date="2021-03" db="EMBL/GenBank/DDBJ databases">
        <title>Antimicrobial resistance genes in bacteria isolated from Japanese honey, and their potential for conferring macrolide and lincosamide resistance in the American foulbrood pathogen Paenibacillus larvae.</title>
        <authorList>
            <person name="Okamoto M."/>
            <person name="Kumagai M."/>
            <person name="Kanamori H."/>
            <person name="Takamatsu D."/>
        </authorList>
    </citation>
    <scope>NUCLEOTIDE SEQUENCE [LARGE SCALE GENOMIC DNA]</scope>
    <source>
        <strain evidence="14 15">J1TS3</strain>
    </source>
</reference>
<evidence type="ECO:0000256" key="2">
    <source>
        <dbReference type="ARBA" id="ARBA00005062"/>
    </source>
</evidence>